<organism evidence="9 10">
    <name type="scientific">Thermotalea metallivorans</name>
    <dbReference type="NCBI Taxonomy" id="520762"/>
    <lineage>
        <taxon>Bacteria</taxon>
        <taxon>Bacillati</taxon>
        <taxon>Bacillota</taxon>
        <taxon>Clostridia</taxon>
        <taxon>Peptostreptococcales</taxon>
        <taxon>Thermotaleaceae</taxon>
        <taxon>Thermotalea</taxon>
    </lineage>
</organism>
<evidence type="ECO:0000259" key="8">
    <source>
        <dbReference type="Pfam" id="PF09335"/>
    </source>
</evidence>
<accession>A0A140L6H0</accession>
<dbReference type="InterPro" id="IPR032816">
    <property type="entry name" value="VTT_dom"/>
</dbReference>
<dbReference type="GO" id="GO:0005886">
    <property type="term" value="C:plasma membrane"/>
    <property type="evidence" value="ECO:0007669"/>
    <property type="project" value="UniProtKB-SubCell"/>
</dbReference>
<feature type="transmembrane region" description="Helical" evidence="7">
    <location>
        <begin position="22"/>
        <end position="50"/>
    </location>
</feature>
<keyword evidence="10" id="KW-1185">Reference proteome</keyword>
<evidence type="ECO:0000256" key="7">
    <source>
        <dbReference type="SAM" id="Phobius"/>
    </source>
</evidence>
<evidence type="ECO:0000256" key="3">
    <source>
        <dbReference type="ARBA" id="ARBA00022475"/>
    </source>
</evidence>
<name>A0A140L6H0_9FIRM</name>
<dbReference type="AlphaFoldDB" id="A0A140L6H0"/>
<comment type="caution">
    <text evidence="9">The sequence shown here is derived from an EMBL/GenBank/DDBJ whole genome shotgun (WGS) entry which is preliminary data.</text>
</comment>
<dbReference type="STRING" id="520762.AN619_11020"/>
<feature type="transmembrane region" description="Helical" evidence="7">
    <location>
        <begin position="146"/>
        <end position="165"/>
    </location>
</feature>
<keyword evidence="4 7" id="KW-0812">Transmembrane</keyword>
<protein>
    <submittedName>
        <fullName evidence="9">Inner membrane protein YqjA</fullName>
    </submittedName>
</protein>
<feature type="domain" description="VTT" evidence="8">
    <location>
        <begin position="41"/>
        <end position="167"/>
    </location>
</feature>
<feature type="transmembrane region" description="Helical" evidence="7">
    <location>
        <begin position="62"/>
        <end position="83"/>
    </location>
</feature>
<gene>
    <name evidence="9" type="primary">yqjA</name>
    <name evidence="9" type="ORF">AN619_11020</name>
</gene>
<keyword evidence="6 7" id="KW-0472">Membrane</keyword>
<evidence type="ECO:0000256" key="5">
    <source>
        <dbReference type="ARBA" id="ARBA00022989"/>
    </source>
</evidence>
<sequence>MSAGIISSFVTKLIDFAQQASIYSYIALSVSMFIEGTSLPFPGTFMLIFVGFLIRNFHLNPAALAILGGSSYTLAAFIPYYIGKQVNDMAQKRFKKFMDTHQKQFSTVQRLFHKYGEVAVCLSRPTFLGNYFSYIAGMHNMKPLKFALYTFLGILPWIMLMNYLGYQLGDNLDDIQRMVDGMGPLLIVIIGIPFFVIFGFKYIFKIRKKQ</sequence>
<dbReference type="InterPro" id="IPR051311">
    <property type="entry name" value="DedA_domain"/>
</dbReference>
<evidence type="ECO:0000256" key="4">
    <source>
        <dbReference type="ARBA" id="ARBA00022692"/>
    </source>
</evidence>
<dbReference type="Pfam" id="PF09335">
    <property type="entry name" value="VTT_dom"/>
    <property type="match status" value="1"/>
</dbReference>
<feature type="transmembrane region" description="Helical" evidence="7">
    <location>
        <begin position="185"/>
        <end position="204"/>
    </location>
</feature>
<evidence type="ECO:0000313" key="9">
    <source>
        <dbReference type="EMBL" id="KXG76145.1"/>
    </source>
</evidence>
<proteinExistence type="inferred from homology"/>
<dbReference type="PANTHER" id="PTHR42709:SF6">
    <property type="entry name" value="UNDECAPRENYL PHOSPHATE TRANSPORTER A"/>
    <property type="match status" value="1"/>
</dbReference>
<dbReference type="RefSeq" id="WP_068555554.1">
    <property type="nucleotide sequence ID" value="NZ_LOEE01000028.1"/>
</dbReference>
<evidence type="ECO:0000256" key="1">
    <source>
        <dbReference type="ARBA" id="ARBA00004651"/>
    </source>
</evidence>
<keyword evidence="3" id="KW-1003">Cell membrane</keyword>
<evidence type="ECO:0000313" key="10">
    <source>
        <dbReference type="Proteomes" id="UP000070456"/>
    </source>
</evidence>
<evidence type="ECO:0000256" key="6">
    <source>
        <dbReference type="ARBA" id="ARBA00023136"/>
    </source>
</evidence>
<comment type="similarity">
    <text evidence="2">Belongs to the DedA family.</text>
</comment>
<reference evidence="9 10" key="1">
    <citation type="submission" date="2015-12" db="EMBL/GenBank/DDBJ databases">
        <title>Draft genome sequence of the thermoanaerobe Thermotalea metallivorans, an isolate from the runoff channel of the Great Artesian Basin, Australia.</title>
        <authorList>
            <person name="Patel B.K."/>
        </authorList>
    </citation>
    <scope>NUCLEOTIDE SEQUENCE [LARGE SCALE GENOMIC DNA]</scope>
    <source>
        <strain evidence="9 10">B2-1</strain>
    </source>
</reference>
<keyword evidence="5 7" id="KW-1133">Transmembrane helix</keyword>
<comment type="subcellular location">
    <subcellularLocation>
        <location evidence="1">Cell membrane</location>
        <topology evidence="1">Multi-pass membrane protein</topology>
    </subcellularLocation>
</comment>
<dbReference type="PANTHER" id="PTHR42709">
    <property type="entry name" value="ALKALINE PHOSPHATASE LIKE PROTEIN"/>
    <property type="match status" value="1"/>
</dbReference>
<dbReference type="Proteomes" id="UP000070456">
    <property type="component" value="Unassembled WGS sequence"/>
</dbReference>
<evidence type="ECO:0000256" key="2">
    <source>
        <dbReference type="ARBA" id="ARBA00010792"/>
    </source>
</evidence>
<dbReference type="EMBL" id="LOEE01000028">
    <property type="protein sequence ID" value="KXG76145.1"/>
    <property type="molecule type" value="Genomic_DNA"/>
</dbReference>